<sequence>MSDNRKPLIMDLLRLDAARVLVVGASSGIGQAVARCAAERGAFVAVAARRITMLEALAAEIGGTAHELDVTSPSSIAKAVAEAAEALGGIDILVVSCGVFPLARVEHVDAATWTEAFATNTIGPALVMSAAAPHLSTDAVILVASSDKVGRPPAGTAAHGASKAALDEILRSWRCEHPDLRVIRLAIGPTAGTEIMRGSDQELVAELVESWTRDGRMPEKMADVADVADMVVNLAAVGRAADTVVPESVQFRPRINTRLHKSRGVFELGLELASTAGDGDWDG</sequence>
<dbReference type="GO" id="GO:0016491">
    <property type="term" value="F:oxidoreductase activity"/>
    <property type="evidence" value="ECO:0007669"/>
    <property type="project" value="UniProtKB-KW"/>
</dbReference>
<dbReference type="SMART" id="SM00822">
    <property type="entry name" value="PKS_KR"/>
    <property type="match status" value="1"/>
</dbReference>
<dbReference type="Pfam" id="PF00106">
    <property type="entry name" value="adh_short"/>
    <property type="match status" value="1"/>
</dbReference>
<evidence type="ECO:0000313" key="4">
    <source>
        <dbReference type="EMBL" id="CQD09086.1"/>
    </source>
</evidence>
<comment type="similarity">
    <text evidence="1">Belongs to the short-chain dehydrogenases/reductases (SDR) family.</text>
</comment>
<gene>
    <name evidence="4" type="ORF">BN1232_01650</name>
</gene>
<dbReference type="Gene3D" id="3.40.50.720">
    <property type="entry name" value="NAD(P)-binding Rossmann-like Domain"/>
    <property type="match status" value="1"/>
</dbReference>
<feature type="domain" description="Ketoreductase" evidence="3">
    <location>
        <begin position="18"/>
        <end position="193"/>
    </location>
</feature>
<name>A0A0E4CMA4_MYCLN</name>
<keyword evidence="2" id="KW-0560">Oxidoreductase</keyword>
<dbReference type="InterPro" id="IPR057326">
    <property type="entry name" value="KR_dom"/>
</dbReference>
<protein>
    <submittedName>
        <fullName evidence="4">Clavaldehyde dehydrogenase</fullName>
    </submittedName>
</protein>
<dbReference type="InterPro" id="IPR002347">
    <property type="entry name" value="SDR_fam"/>
</dbReference>
<reference evidence="4 5" key="1">
    <citation type="submission" date="2015-03" db="EMBL/GenBank/DDBJ databases">
        <authorList>
            <person name="Urmite Genomes"/>
        </authorList>
    </citation>
    <scope>NUCLEOTIDE SEQUENCE [LARGE SCALE GENOMIC DNA]</scope>
    <source>
        <strain evidence="4 5">CSUR P1491</strain>
    </source>
</reference>
<dbReference type="STRING" id="141349.BN1232_01650"/>
<dbReference type="PANTHER" id="PTHR43669:SF3">
    <property type="entry name" value="ALCOHOL DEHYDROGENASE, PUTATIVE (AFU_ORTHOLOGUE AFUA_3G03445)-RELATED"/>
    <property type="match status" value="1"/>
</dbReference>
<accession>A0A0E4CMA4</accession>
<dbReference type="Proteomes" id="UP000199251">
    <property type="component" value="Unassembled WGS sequence"/>
</dbReference>
<dbReference type="RefSeq" id="WP_244890039.1">
    <property type="nucleotide sequence ID" value="NZ_CTEE01000001.1"/>
</dbReference>
<evidence type="ECO:0000256" key="2">
    <source>
        <dbReference type="ARBA" id="ARBA00023002"/>
    </source>
</evidence>
<dbReference type="InterPro" id="IPR036291">
    <property type="entry name" value="NAD(P)-bd_dom_sf"/>
</dbReference>
<proteinExistence type="inferred from homology"/>
<dbReference type="EMBL" id="CTEE01000001">
    <property type="protein sequence ID" value="CQD09086.1"/>
    <property type="molecule type" value="Genomic_DNA"/>
</dbReference>
<dbReference type="SUPFAM" id="SSF51735">
    <property type="entry name" value="NAD(P)-binding Rossmann-fold domains"/>
    <property type="match status" value="1"/>
</dbReference>
<dbReference type="PRINTS" id="PR00081">
    <property type="entry name" value="GDHRDH"/>
</dbReference>
<dbReference type="CDD" id="cd05233">
    <property type="entry name" value="SDR_c"/>
    <property type="match status" value="1"/>
</dbReference>
<dbReference type="PANTHER" id="PTHR43669">
    <property type="entry name" value="5-KETO-D-GLUCONATE 5-REDUCTASE"/>
    <property type="match status" value="1"/>
</dbReference>
<evidence type="ECO:0000313" key="5">
    <source>
        <dbReference type="Proteomes" id="UP000199251"/>
    </source>
</evidence>
<organism evidence="4 5">
    <name type="scientific">Mycobacterium lentiflavum</name>
    <dbReference type="NCBI Taxonomy" id="141349"/>
    <lineage>
        <taxon>Bacteria</taxon>
        <taxon>Bacillati</taxon>
        <taxon>Actinomycetota</taxon>
        <taxon>Actinomycetes</taxon>
        <taxon>Mycobacteriales</taxon>
        <taxon>Mycobacteriaceae</taxon>
        <taxon>Mycobacterium</taxon>
        <taxon>Mycobacterium simiae complex</taxon>
    </lineage>
</organism>
<dbReference type="AlphaFoldDB" id="A0A0E4CMA4"/>
<evidence type="ECO:0000259" key="3">
    <source>
        <dbReference type="SMART" id="SM00822"/>
    </source>
</evidence>
<evidence type="ECO:0000256" key="1">
    <source>
        <dbReference type="ARBA" id="ARBA00006484"/>
    </source>
</evidence>